<sequence length="107" mass="10715">MRANLITPAAAALALGALLSAAAGAAQAAGPGFQYVGQDDRVHGVTSTKGCVEAAGGGGRAVTNQTRLTASLYRDPHCKGPVVAVMRPEAVSPVRPSFASVRFSLPG</sequence>
<gene>
    <name evidence="2" type="ORF">VR44_32775</name>
</gene>
<dbReference type="AlphaFoldDB" id="A0A0F4IXD0"/>
<dbReference type="PATRIC" id="fig|68223.7.peg.3367"/>
<dbReference type="EMBL" id="JZWV01001090">
    <property type="protein sequence ID" value="KJY25336.1"/>
    <property type="molecule type" value="Genomic_DNA"/>
</dbReference>
<keyword evidence="1" id="KW-0732">Signal</keyword>
<keyword evidence="3" id="KW-1185">Reference proteome</keyword>
<proteinExistence type="predicted"/>
<dbReference type="OrthoDB" id="4229828at2"/>
<reference evidence="2 3" key="1">
    <citation type="submission" date="2015-02" db="EMBL/GenBank/DDBJ databases">
        <authorList>
            <person name="Ju K.-S."/>
            <person name="Doroghazi J.R."/>
            <person name="Metcalf W."/>
        </authorList>
    </citation>
    <scope>NUCLEOTIDE SEQUENCE [LARGE SCALE GENOMIC DNA]</scope>
    <source>
        <strain evidence="2 3">NRRL ISP-5550</strain>
    </source>
</reference>
<name>A0A0F4IXD0_9ACTN</name>
<evidence type="ECO:0000256" key="1">
    <source>
        <dbReference type="SAM" id="SignalP"/>
    </source>
</evidence>
<feature type="chain" id="PRO_5002469908" description="Secreted protein" evidence="1">
    <location>
        <begin position="29"/>
        <end position="107"/>
    </location>
</feature>
<evidence type="ECO:0000313" key="2">
    <source>
        <dbReference type="EMBL" id="KJY25336.1"/>
    </source>
</evidence>
<accession>A0A0F4IXD0</accession>
<dbReference type="RefSeq" id="WP_045951270.1">
    <property type="nucleotide sequence ID" value="NZ_JZWV01001090.1"/>
</dbReference>
<organism evidence="2 3">
    <name type="scientific">Streptomyces katrae</name>
    <dbReference type="NCBI Taxonomy" id="68223"/>
    <lineage>
        <taxon>Bacteria</taxon>
        <taxon>Bacillati</taxon>
        <taxon>Actinomycetota</taxon>
        <taxon>Actinomycetes</taxon>
        <taxon>Kitasatosporales</taxon>
        <taxon>Streptomycetaceae</taxon>
        <taxon>Streptomyces</taxon>
    </lineage>
</organism>
<feature type="signal peptide" evidence="1">
    <location>
        <begin position="1"/>
        <end position="28"/>
    </location>
</feature>
<evidence type="ECO:0000313" key="3">
    <source>
        <dbReference type="Proteomes" id="UP000033551"/>
    </source>
</evidence>
<protein>
    <recommendedName>
        <fullName evidence="4">Secreted protein</fullName>
    </recommendedName>
</protein>
<evidence type="ECO:0008006" key="4">
    <source>
        <dbReference type="Google" id="ProtNLM"/>
    </source>
</evidence>
<dbReference type="Proteomes" id="UP000033551">
    <property type="component" value="Unassembled WGS sequence"/>
</dbReference>
<comment type="caution">
    <text evidence="2">The sequence shown here is derived from an EMBL/GenBank/DDBJ whole genome shotgun (WGS) entry which is preliminary data.</text>
</comment>
<dbReference type="STRING" id="68223.GCA_002028425_06289"/>